<gene>
    <name evidence="2" type="ORF">B1A_01041</name>
</gene>
<evidence type="ECO:0000259" key="1">
    <source>
        <dbReference type="Pfam" id="PF07287"/>
    </source>
</evidence>
<dbReference type="PANTHER" id="PTHR47472:SF1">
    <property type="entry name" value="DUF1446-DOMAIN-CONTAINING PROTEIN"/>
    <property type="match status" value="1"/>
</dbReference>
<feature type="non-terminal residue" evidence="2">
    <location>
        <position position="1"/>
    </location>
</feature>
<protein>
    <submittedName>
        <fullName evidence="2">Protein containing DUF1446</fullName>
    </submittedName>
</protein>
<reference evidence="2" key="1">
    <citation type="submission" date="2013-08" db="EMBL/GenBank/DDBJ databases">
        <authorList>
            <person name="Mendez C."/>
            <person name="Richter M."/>
            <person name="Ferrer M."/>
            <person name="Sanchez J."/>
        </authorList>
    </citation>
    <scope>NUCLEOTIDE SEQUENCE</scope>
</reference>
<feature type="non-terminal residue" evidence="2">
    <location>
        <position position="320"/>
    </location>
</feature>
<feature type="domain" description="Acyclic terpene utilisation N-terminal" evidence="1">
    <location>
        <begin position="1"/>
        <end position="318"/>
    </location>
</feature>
<sequence length="320" mass="33443">AVTGDDVLTHVREHISAYSPAHPALAAIEARIVSANAYLGADPIVQALDDGADVVVTGRVADPSLFLAPLVHRFRWPMDDWPLLGRGILVGHLLECAGQLTGGYFADPPFNAVADMAELGFPIAEVTADGGATFSKVAGTGGLLSVATCTEQLLYEVHDPAAYLTPDVTADFSAVRFMQTAENVVQAQGAAGGPRPEHLKVMVAYRDGYIGEGQLSYAGPGAEARARLAGQIVRHRLRSAGLQVDELRCELIGLDSIACTPQPHSGGAPREVRLRVAGRVSDPRAAARIGAEVEALYTNGPAAGGGAFKSVREVIGLLPI</sequence>
<dbReference type="AlphaFoldDB" id="T1CD26"/>
<dbReference type="Pfam" id="PF07287">
    <property type="entry name" value="AtuA"/>
    <property type="match status" value="1"/>
</dbReference>
<organism evidence="2">
    <name type="scientific">mine drainage metagenome</name>
    <dbReference type="NCBI Taxonomy" id="410659"/>
    <lineage>
        <taxon>unclassified sequences</taxon>
        <taxon>metagenomes</taxon>
        <taxon>ecological metagenomes</taxon>
    </lineage>
</organism>
<proteinExistence type="predicted"/>
<comment type="caution">
    <text evidence="2">The sequence shown here is derived from an EMBL/GenBank/DDBJ whole genome shotgun (WGS) entry which is preliminary data.</text>
</comment>
<name>T1CD26_9ZZZZ</name>
<dbReference type="EMBL" id="AUZX01000789">
    <property type="protein sequence ID" value="EQD80292.1"/>
    <property type="molecule type" value="Genomic_DNA"/>
</dbReference>
<evidence type="ECO:0000313" key="2">
    <source>
        <dbReference type="EMBL" id="EQD80292.1"/>
    </source>
</evidence>
<dbReference type="InterPro" id="IPR010839">
    <property type="entry name" value="AtuA_N"/>
</dbReference>
<dbReference type="PANTHER" id="PTHR47472">
    <property type="entry name" value="PROPIONYL-COA CARBOXYLASE"/>
    <property type="match status" value="1"/>
</dbReference>
<accession>T1CD26</accession>
<reference evidence="2" key="2">
    <citation type="journal article" date="2014" name="ISME J.">
        <title>Microbial stratification in low pH oxic and suboxic macroscopic growths along an acid mine drainage.</title>
        <authorList>
            <person name="Mendez-Garcia C."/>
            <person name="Mesa V."/>
            <person name="Sprenger R.R."/>
            <person name="Richter M."/>
            <person name="Diez M.S."/>
            <person name="Solano J."/>
            <person name="Bargiela R."/>
            <person name="Golyshina O.V."/>
            <person name="Manteca A."/>
            <person name="Ramos J.L."/>
            <person name="Gallego J.R."/>
            <person name="Llorente I."/>
            <person name="Martins Dos Santos V.A."/>
            <person name="Jensen O.N."/>
            <person name="Pelaez A.I."/>
            <person name="Sanchez J."/>
            <person name="Ferrer M."/>
        </authorList>
    </citation>
    <scope>NUCLEOTIDE SEQUENCE</scope>
</reference>